<comment type="subunit">
    <text evidence="9">The complex comprises the extracytoplasmic solute receptor protein and the two transmembrane proteins.</text>
</comment>
<accession>A0ABW0H4X3</accession>
<evidence type="ECO:0000256" key="8">
    <source>
        <dbReference type="ARBA" id="ARBA00038436"/>
    </source>
</evidence>
<comment type="similarity">
    <text evidence="8 9">Belongs to the TRAP transporter small permease family.</text>
</comment>
<proteinExistence type="inferred from homology"/>
<keyword evidence="3" id="KW-1003">Cell membrane</keyword>
<reference evidence="12" key="1">
    <citation type="journal article" date="2019" name="Int. J. Syst. Evol. Microbiol.">
        <title>The Global Catalogue of Microorganisms (GCM) 10K type strain sequencing project: providing services to taxonomists for standard genome sequencing and annotation.</title>
        <authorList>
            <consortium name="The Broad Institute Genomics Platform"/>
            <consortium name="The Broad Institute Genome Sequencing Center for Infectious Disease"/>
            <person name="Wu L."/>
            <person name="Ma J."/>
        </authorList>
    </citation>
    <scope>NUCLEOTIDE SEQUENCE [LARGE SCALE GENOMIC DNA]</scope>
    <source>
        <strain evidence="12">CGMCC 1.16326</strain>
    </source>
</reference>
<evidence type="ECO:0000256" key="3">
    <source>
        <dbReference type="ARBA" id="ARBA00022475"/>
    </source>
</evidence>
<evidence type="ECO:0000256" key="7">
    <source>
        <dbReference type="ARBA" id="ARBA00023136"/>
    </source>
</evidence>
<evidence type="ECO:0000256" key="5">
    <source>
        <dbReference type="ARBA" id="ARBA00022692"/>
    </source>
</evidence>
<evidence type="ECO:0000259" key="10">
    <source>
        <dbReference type="Pfam" id="PF04290"/>
    </source>
</evidence>
<evidence type="ECO:0000313" key="12">
    <source>
        <dbReference type="Proteomes" id="UP001596104"/>
    </source>
</evidence>
<organism evidence="11 12">
    <name type="scientific">Bosea vestrisii</name>
    <dbReference type="NCBI Taxonomy" id="151416"/>
    <lineage>
        <taxon>Bacteria</taxon>
        <taxon>Pseudomonadati</taxon>
        <taxon>Pseudomonadota</taxon>
        <taxon>Alphaproteobacteria</taxon>
        <taxon>Hyphomicrobiales</taxon>
        <taxon>Boseaceae</taxon>
        <taxon>Bosea</taxon>
    </lineage>
</organism>
<comment type="subcellular location">
    <subcellularLocation>
        <location evidence="1 9">Cell inner membrane</location>
        <topology evidence="1 9">Multi-pass membrane protein</topology>
    </subcellularLocation>
</comment>
<evidence type="ECO:0000256" key="4">
    <source>
        <dbReference type="ARBA" id="ARBA00022519"/>
    </source>
</evidence>
<evidence type="ECO:0000256" key="1">
    <source>
        <dbReference type="ARBA" id="ARBA00004429"/>
    </source>
</evidence>
<dbReference type="RefSeq" id="WP_377006230.1">
    <property type="nucleotide sequence ID" value="NZ_JBHSLV010000004.1"/>
</dbReference>
<sequence>MTPENPVARALLPAARGLALLAGYLLLGLALLVTAEILLRRFVNVSLQGGDEFGGYVLAILAAFGFSYALLERAHTRVEILIERVGSGPQAILNLVSAWCIALMACFMAWRSYAALSESIEFQALSGTPLMTPLWQPQLLWFAGLLFFAITATAVALHASWLIGQGRSRLNRFYGVKTLDEIIEEETVSSLEMKVTGQ</sequence>
<comment type="caution">
    <text evidence="11">The sequence shown here is derived from an EMBL/GenBank/DDBJ whole genome shotgun (WGS) entry which is preliminary data.</text>
</comment>
<feature type="transmembrane region" description="Helical" evidence="9">
    <location>
        <begin position="139"/>
        <end position="163"/>
    </location>
</feature>
<keyword evidence="2 9" id="KW-0813">Transport</keyword>
<evidence type="ECO:0000313" key="11">
    <source>
        <dbReference type="EMBL" id="MFC5391378.1"/>
    </source>
</evidence>
<comment type="function">
    <text evidence="9">Part of the tripartite ATP-independent periplasmic (TRAP) transport system.</text>
</comment>
<keyword evidence="4 9" id="KW-0997">Cell inner membrane</keyword>
<keyword evidence="5 9" id="KW-0812">Transmembrane</keyword>
<dbReference type="EMBL" id="JBHSLV010000004">
    <property type="protein sequence ID" value="MFC5391378.1"/>
    <property type="molecule type" value="Genomic_DNA"/>
</dbReference>
<name>A0ABW0H4X3_9HYPH</name>
<dbReference type="InterPro" id="IPR055348">
    <property type="entry name" value="DctQ"/>
</dbReference>
<keyword evidence="7 9" id="KW-0472">Membrane</keyword>
<dbReference type="PANTHER" id="PTHR35011:SF10">
    <property type="entry name" value="TRAP TRANSPORTER SMALL PERMEASE PROTEIN"/>
    <property type="match status" value="1"/>
</dbReference>
<dbReference type="PANTHER" id="PTHR35011">
    <property type="entry name" value="2,3-DIKETO-L-GULONATE TRAP TRANSPORTER SMALL PERMEASE PROTEIN YIAM"/>
    <property type="match status" value="1"/>
</dbReference>
<dbReference type="InterPro" id="IPR007387">
    <property type="entry name" value="TRAP_DctQ"/>
</dbReference>
<protein>
    <recommendedName>
        <fullName evidence="9">TRAP transporter small permease protein</fullName>
    </recommendedName>
</protein>
<evidence type="ECO:0000256" key="9">
    <source>
        <dbReference type="RuleBase" id="RU369079"/>
    </source>
</evidence>
<dbReference type="Proteomes" id="UP001596104">
    <property type="component" value="Unassembled WGS sequence"/>
</dbReference>
<keyword evidence="12" id="KW-1185">Reference proteome</keyword>
<feature type="domain" description="Tripartite ATP-independent periplasmic transporters DctQ component" evidence="10">
    <location>
        <begin position="29"/>
        <end position="155"/>
    </location>
</feature>
<evidence type="ECO:0000256" key="2">
    <source>
        <dbReference type="ARBA" id="ARBA00022448"/>
    </source>
</evidence>
<keyword evidence="6 9" id="KW-1133">Transmembrane helix</keyword>
<dbReference type="Pfam" id="PF04290">
    <property type="entry name" value="DctQ"/>
    <property type="match status" value="1"/>
</dbReference>
<feature type="transmembrane region" description="Helical" evidence="9">
    <location>
        <begin position="12"/>
        <end position="33"/>
    </location>
</feature>
<feature type="transmembrane region" description="Helical" evidence="9">
    <location>
        <begin position="91"/>
        <end position="110"/>
    </location>
</feature>
<evidence type="ECO:0000256" key="6">
    <source>
        <dbReference type="ARBA" id="ARBA00022989"/>
    </source>
</evidence>
<gene>
    <name evidence="11" type="ORF">ACFPPC_01855</name>
</gene>
<feature type="transmembrane region" description="Helical" evidence="9">
    <location>
        <begin position="53"/>
        <end position="71"/>
    </location>
</feature>